<keyword evidence="12" id="KW-0325">Glycoprotein</keyword>
<dbReference type="GO" id="GO:0006879">
    <property type="term" value="P:intracellular iron ion homeostasis"/>
    <property type="evidence" value="ECO:0007669"/>
    <property type="project" value="TreeGrafter"/>
</dbReference>
<evidence type="ECO:0000313" key="17">
    <source>
        <dbReference type="Proteomes" id="UP000250043"/>
    </source>
</evidence>
<accession>A0A8E2AKG7</accession>
<dbReference type="OrthoDB" id="3944240at2759"/>
<dbReference type="GO" id="GO:0006826">
    <property type="term" value="P:iron ion transport"/>
    <property type="evidence" value="ECO:0007669"/>
    <property type="project" value="TreeGrafter"/>
</dbReference>
<dbReference type="SFLD" id="SFLDG01168">
    <property type="entry name" value="Ferric_reductase_subgroup_(FRE"/>
    <property type="match status" value="1"/>
</dbReference>
<reference evidence="16 17" key="1">
    <citation type="submission" date="2016-07" db="EMBL/GenBank/DDBJ databases">
        <title>Draft genome of the white-rot fungus Obba rivulosa 3A-2.</title>
        <authorList>
            <consortium name="DOE Joint Genome Institute"/>
            <person name="Miettinen O."/>
            <person name="Riley R."/>
            <person name="Acob R."/>
            <person name="Barry K."/>
            <person name="Cullen D."/>
            <person name="De Vries R."/>
            <person name="Hainaut M."/>
            <person name="Hatakka A."/>
            <person name="Henrissat B."/>
            <person name="Hilden K."/>
            <person name="Kuo R."/>
            <person name="Labutti K."/>
            <person name="Lipzen A."/>
            <person name="Makela M.R."/>
            <person name="Sandor L."/>
            <person name="Spatafora J.W."/>
            <person name="Grigoriev I.V."/>
            <person name="Hibbett D.S."/>
        </authorList>
    </citation>
    <scope>NUCLEOTIDE SEQUENCE [LARGE SCALE GENOMIC DNA]</scope>
    <source>
        <strain evidence="16 17">3A-2</strain>
    </source>
</reference>
<dbReference type="EC" id="1.16.1.9" evidence="3"/>
<comment type="catalytic activity">
    <reaction evidence="13">
        <text>2 a Fe(II)-siderophore + NADP(+) + H(+) = 2 a Fe(III)-siderophore + NADPH</text>
        <dbReference type="Rhea" id="RHEA:28795"/>
        <dbReference type="Rhea" id="RHEA-COMP:11342"/>
        <dbReference type="Rhea" id="RHEA-COMP:11344"/>
        <dbReference type="ChEBI" id="CHEBI:15378"/>
        <dbReference type="ChEBI" id="CHEBI:29033"/>
        <dbReference type="ChEBI" id="CHEBI:29034"/>
        <dbReference type="ChEBI" id="CHEBI:57783"/>
        <dbReference type="ChEBI" id="CHEBI:58349"/>
        <dbReference type="EC" id="1.16.1.9"/>
    </reaction>
</comment>
<evidence type="ECO:0000256" key="14">
    <source>
        <dbReference type="SAM" id="Phobius"/>
    </source>
</evidence>
<dbReference type="InterPro" id="IPR017927">
    <property type="entry name" value="FAD-bd_FR_type"/>
</dbReference>
<keyword evidence="17" id="KW-1185">Reference proteome</keyword>
<dbReference type="GO" id="GO:0005886">
    <property type="term" value="C:plasma membrane"/>
    <property type="evidence" value="ECO:0007669"/>
    <property type="project" value="UniProtKB-SubCell"/>
</dbReference>
<dbReference type="InterPro" id="IPR013130">
    <property type="entry name" value="Fe3_Rdtase_TM_dom"/>
</dbReference>
<feature type="transmembrane region" description="Helical" evidence="14">
    <location>
        <begin position="189"/>
        <end position="211"/>
    </location>
</feature>
<dbReference type="GO" id="GO:0052851">
    <property type="term" value="F:ferric-chelate reductase (NADPH) activity"/>
    <property type="evidence" value="ECO:0007669"/>
    <property type="project" value="UniProtKB-EC"/>
</dbReference>
<protein>
    <recommendedName>
        <fullName evidence="3">ferric-chelate reductase (NADPH)</fullName>
        <ecNumber evidence="3">1.16.1.9</ecNumber>
    </recommendedName>
</protein>
<dbReference type="InterPro" id="IPR039261">
    <property type="entry name" value="FNR_nucleotide-bd"/>
</dbReference>
<evidence type="ECO:0000256" key="8">
    <source>
        <dbReference type="ARBA" id="ARBA00022989"/>
    </source>
</evidence>
<evidence type="ECO:0000259" key="15">
    <source>
        <dbReference type="PROSITE" id="PS51384"/>
    </source>
</evidence>
<keyword evidence="11 14" id="KW-0472">Membrane</keyword>
<keyword evidence="5" id="KW-1003">Cell membrane</keyword>
<evidence type="ECO:0000256" key="3">
    <source>
        <dbReference type="ARBA" id="ARBA00012668"/>
    </source>
</evidence>
<evidence type="ECO:0000256" key="12">
    <source>
        <dbReference type="ARBA" id="ARBA00023180"/>
    </source>
</evidence>
<organism evidence="16 17">
    <name type="scientific">Obba rivulosa</name>
    <dbReference type="NCBI Taxonomy" id="1052685"/>
    <lineage>
        <taxon>Eukaryota</taxon>
        <taxon>Fungi</taxon>
        <taxon>Dikarya</taxon>
        <taxon>Basidiomycota</taxon>
        <taxon>Agaricomycotina</taxon>
        <taxon>Agaricomycetes</taxon>
        <taxon>Polyporales</taxon>
        <taxon>Gelatoporiaceae</taxon>
        <taxon>Obba</taxon>
    </lineage>
</organism>
<evidence type="ECO:0000256" key="2">
    <source>
        <dbReference type="ARBA" id="ARBA00006278"/>
    </source>
</evidence>
<dbReference type="Pfam" id="PF01794">
    <property type="entry name" value="Ferric_reduct"/>
    <property type="match status" value="1"/>
</dbReference>
<evidence type="ECO:0000256" key="1">
    <source>
        <dbReference type="ARBA" id="ARBA00004651"/>
    </source>
</evidence>
<dbReference type="Pfam" id="PF08030">
    <property type="entry name" value="NAD_binding_6"/>
    <property type="match status" value="1"/>
</dbReference>
<dbReference type="Pfam" id="PF08022">
    <property type="entry name" value="FAD_binding_8"/>
    <property type="match status" value="1"/>
</dbReference>
<dbReference type="InterPro" id="IPR013112">
    <property type="entry name" value="FAD-bd_8"/>
</dbReference>
<dbReference type="Proteomes" id="UP000250043">
    <property type="component" value="Unassembled WGS sequence"/>
</dbReference>
<dbReference type="PANTHER" id="PTHR32361">
    <property type="entry name" value="FERRIC/CUPRIC REDUCTASE TRANSMEMBRANE COMPONENT"/>
    <property type="match status" value="1"/>
</dbReference>
<dbReference type="PROSITE" id="PS51384">
    <property type="entry name" value="FAD_FR"/>
    <property type="match status" value="1"/>
</dbReference>
<feature type="domain" description="FAD-binding FR-type" evidence="15">
    <location>
        <begin position="284"/>
        <end position="405"/>
    </location>
</feature>
<dbReference type="Gene3D" id="3.40.50.80">
    <property type="entry name" value="Nucleotide-binding domain of ferredoxin-NADP reductase (FNR) module"/>
    <property type="match status" value="1"/>
</dbReference>
<feature type="transmembrane region" description="Helical" evidence="14">
    <location>
        <begin position="246"/>
        <end position="265"/>
    </location>
</feature>
<evidence type="ECO:0000256" key="10">
    <source>
        <dbReference type="ARBA" id="ARBA00023065"/>
    </source>
</evidence>
<dbReference type="EMBL" id="KV722537">
    <property type="protein sequence ID" value="OCH86238.1"/>
    <property type="molecule type" value="Genomic_DNA"/>
</dbReference>
<evidence type="ECO:0000256" key="6">
    <source>
        <dbReference type="ARBA" id="ARBA00022692"/>
    </source>
</evidence>
<keyword evidence="9" id="KW-0560">Oxidoreductase</keyword>
<dbReference type="InterPro" id="IPR013121">
    <property type="entry name" value="Fe_red_NAD-bd_6"/>
</dbReference>
<keyword evidence="10" id="KW-0406">Ion transport</keyword>
<evidence type="ECO:0000256" key="4">
    <source>
        <dbReference type="ARBA" id="ARBA00022448"/>
    </source>
</evidence>
<keyword evidence="4" id="KW-0813">Transport</keyword>
<sequence length="590" mass="64875">MSQFGAPPVIPVQFQQYNSYVEDPKWQRKFWIVWASVVGAAVLVSVPHVAKALRSGRLLRGFFGVTEDLSGTRYAPVGTADKEPQPGRRRLSAFYETVASASFWSLPGLELNIGQILVLAGYVVLLLICIIMNAPLIDNPNRAGFMALAQFPVVFLFATKNSVLSLLLGPGNGYEKLNYIHRWSGRGMFLGALIHGSLWIRNHLAYGLPILGQQKETSGVAAFGVLCGIVLTSLRPVRRYFYQSFFILHVLGFVAFFITICYHTIYATPWIFPPLAFYGFDILLRMFRYRIKDATLVPVDNNMTLIHVHDCDDGWQAGQHVRLRVFFSGRFFESHPLTILNAPSSTSCTPSRTLVLAARATGDWTRALNQYAQAEQARRRDEKEENPGVLVHVMLDGPYGGCSIDLGEYESALLVAGGSGATFTLGLLDDIVARCIKLGRPRGEKTRRIEFVWCIRSFGCIEWFAPVLADIASAVEGTSLDLHISIFVTCLCQPEAVPSIPNSDVNILRPSVITLLHDLVTPPSAPAPDDASKESFRQNLKWVGLGGGVAVCAAGPESLTREAQNAVARMGMVRGMELGGIGLHTELFAL</sequence>
<gene>
    <name evidence="16" type="ORF">OBBRIDRAFT_797376</name>
</gene>
<dbReference type="SUPFAM" id="SSF63380">
    <property type="entry name" value="Riboflavin synthase domain-like"/>
    <property type="match status" value="1"/>
</dbReference>
<feature type="transmembrane region" description="Helical" evidence="14">
    <location>
        <begin position="217"/>
        <end position="234"/>
    </location>
</feature>
<dbReference type="SFLD" id="SFLDS00052">
    <property type="entry name" value="Ferric_Reductase_Domain"/>
    <property type="match status" value="1"/>
</dbReference>
<evidence type="ECO:0000256" key="11">
    <source>
        <dbReference type="ARBA" id="ARBA00023136"/>
    </source>
</evidence>
<evidence type="ECO:0000313" key="16">
    <source>
        <dbReference type="EMBL" id="OCH86238.1"/>
    </source>
</evidence>
<feature type="transmembrane region" description="Helical" evidence="14">
    <location>
        <begin position="116"/>
        <end position="137"/>
    </location>
</feature>
<evidence type="ECO:0000256" key="5">
    <source>
        <dbReference type="ARBA" id="ARBA00022475"/>
    </source>
</evidence>
<keyword evidence="6 14" id="KW-0812">Transmembrane</keyword>
<dbReference type="GO" id="GO:0015677">
    <property type="term" value="P:copper ion import"/>
    <property type="evidence" value="ECO:0007669"/>
    <property type="project" value="TreeGrafter"/>
</dbReference>
<dbReference type="SUPFAM" id="SSF52343">
    <property type="entry name" value="Ferredoxin reductase-like, C-terminal NADP-linked domain"/>
    <property type="match status" value="1"/>
</dbReference>
<comment type="similarity">
    <text evidence="2">Belongs to the ferric reductase (FRE) family.</text>
</comment>
<feature type="transmembrane region" description="Helical" evidence="14">
    <location>
        <begin position="143"/>
        <end position="168"/>
    </location>
</feature>
<dbReference type="CDD" id="cd06186">
    <property type="entry name" value="NOX_Duox_like_FAD_NADP"/>
    <property type="match status" value="1"/>
</dbReference>
<dbReference type="PANTHER" id="PTHR32361:SF9">
    <property type="entry name" value="FERRIC REDUCTASE TRANSMEMBRANE COMPONENT 3-RELATED"/>
    <property type="match status" value="1"/>
</dbReference>
<feature type="transmembrane region" description="Helical" evidence="14">
    <location>
        <begin position="31"/>
        <end position="50"/>
    </location>
</feature>
<evidence type="ECO:0000256" key="13">
    <source>
        <dbReference type="ARBA" id="ARBA00048483"/>
    </source>
</evidence>
<evidence type="ECO:0000256" key="7">
    <source>
        <dbReference type="ARBA" id="ARBA00022982"/>
    </source>
</evidence>
<evidence type="ECO:0000256" key="9">
    <source>
        <dbReference type="ARBA" id="ARBA00023002"/>
    </source>
</evidence>
<proteinExistence type="inferred from homology"/>
<keyword evidence="8 14" id="KW-1133">Transmembrane helix</keyword>
<comment type="subcellular location">
    <subcellularLocation>
        <location evidence="1">Cell membrane</location>
        <topology evidence="1">Multi-pass membrane protein</topology>
    </subcellularLocation>
</comment>
<keyword evidence="7" id="KW-0249">Electron transport</keyword>
<dbReference type="AlphaFoldDB" id="A0A8E2AKG7"/>
<dbReference type="InterPro" id="IPR017938">
    <property type="entry name" value="Riboflavin_synthase-like_b-brl"/>
</dbReference>
<name>A0A8E2AKG7_9APHY</name>
<dbReference type="InterPro" id="IPR051410">
    <property type="entry name" value="Ferric/Cupric_Reductase"/>
</dbReference>